<dbReference type="GO" id="GO:0019808">
    <property type="term" value="F:polyamine binding"/>
    <property type="evidence" value="ECO:0007669"/>
    <property type="project" value="InterPro"/>
</dbReference>
<dbReference type="PIRSF" id="PIRSF019574">
    <property type="entry name" value="Periplasmic_polyamine_BP"/>
    <property type="match status" value="1"/>
</dbReference>
<evidence type="ECO:0000256" key="6">
    <source>
        <dbReference type="SAM" id="SignalP"/>
    </source>
</evidence>
<dbReference type="InterPro" id="IPR006059">
    <property type="entry name" value="SBP"/>
</dbReference>
<accession>A0A543KEI4</accession>
<dbReference type="Gene3D" id="3.40.190.10">
    <property type="entry name" value="Periplasmic binding protein-like II"/>
    <property type="match status" value="2"/>
</dbReference>
<dbReference type="RefSeq" id="WP_142081387.1">
    <property type="nucleotide sequence ID" value="NZ_VFPT01000001.1"/>
</dbReference>
<dbReference type="GO" id="GO:0015846">
    <property type="term" value="P:polyamine transport"/>
    <property type="evidence" value="ECO:0007669"/>
    <property type="project" value="InterPro"/>
</dbReference>
<comment type="function">
    <text evidence="5">Required for the activity of the bacterial periplasmic transport system of putrescine.</text>
</comment>
<keyword evidence="2 5" id="KW-0813">Transport</keyword>
<dbReference type="CDD" id="cd13659">
    <property type="entry name" value="PBP2_PotF"/>
    <property type="match status" value="1"/>
</dbReference>
<sequence>MSDTSGQQIYRVAIAAGAALALQGSMAAAETVNVFNWSDYITDEVLEQFTEETGITVNYDVYDSNDTLEARLLAGSSGFDVVVPTGTFLQRQIGAGVYQPLNRDLLPNMENMDPDLMAAAGAHDPGNEHATIYMWGTTGIGYNIDMVAERLGEDFEVDTWAMIFDPEIAAQLADCGISWLDSPTDMFPAAFAYMGLDPQSTDAADFEAASDMMQAAREHVRYFHSSQYISDLANGETCVAVGWSGDVLQAAERAEEAGQGVNVWYAIPREGAMQWFDMMGNPADAPNPENAHAFIDFIMRPEISAAITNYVWFPNANAASWDLVDEEIFTDPAIFPTPEVTETLFTGVSYDSRTDRTATRLWTRVRTGQ</sequence>
<dbReference type="PANTHER" id="PTHR30222:SF12">
    <property type="entry name" value="NORSPERMIDINE SENSOR"/>
    <property type="match status" value="1"/>
</dbReference>
<dbReference type="GO" id="GO:0042597">
    <property type="term" value="C:periplasmic space"/>
    <property type="evidence" value="ECO:0007669"/>
    <property type="project" value="UniProtKB-SubCell"/>
</dbReference>
<dbReference type="InterPro" id="IPR001188">
    <property type="entry name" value="Sperm_putr-bd"/>
</dbReference>
<proteinExistence type="inferred from homology"/>
<evidence type="ECO:0000256" key="4">
    <source>
        <dbReference type="ARBA" id="ARBA00022764"/>
    </source>
</evidence>
<protein>
    <recommendedName>
        <fullName evidence="5">Putrescine-binding periplasmic protein</fullName>
    </recommendedName>
</protein>
<gene>
    <name evidence="7" type="ORF">BD293_2090</name>
</gene>
<comment type="subcellular location">
    <subcellularLocation>
        <location evidence="1 5">Periplasm</location>
    </subcellularLocation>
</comment>
<dbReference type="PANTHER" id="PTHR30222">
    <property type="entry name" value="SPERMIDINE/PUTRESCINE-BINDING PERIPLASMIC PROTEIN"/>
    <property type="match status" value="1"/>
</dbReference>
<dbReference type="AlphaFoldDB" id="A0A543KEI4"/>
<keyword evidence="8" id="KW-1185">Reference proteome</keyword>
<keyword evidence="3 6" id="KW-0732">Signal</keyword>
<organism evidence="7 8">
    <name type="scientific">Roseinatronobacter monicus</name>
    <dbReference type="NCBI Taxonomy" id="393481"/>
    <lineage>
        <taxon>Bacteria</taxon>
        <taxon>Pseudomonadati</taxon>
        <taxon>Pseudomonadota</taxon>
        <taxon>Alphaproteobacteria</taxon>
        <taxon>Rhodobacterales</taxon>
        <taxon>Paracoccaceae</taxon>
        <taxon>Roseinatronobacter</taxon>
    </lineage>
</organism>
<reference evidence="7 8" key="1">
    <citation type="submission" date="2019-06" db="EMBL/GenBank/DDBJ databases">
        <title>Genomic Encyclopedia of Archaeal and Bacterial Type Strains, Phase II (KMG-II): from individual species to whole genera.</title>
        <authorList>
            <person name="Goeker M."/>
        </authorList>
    </citation>
    <scope>NUCLEOTIDE SEQUENCE [LARGE SCALE GENOMIC DNA]</scope>
    <source>
        <strain evidence="7 8">DSM 18423</strain>
    </source>
</reference>
<dbReference type="Proteomes" id="UP000320582">
    <property type="component" value="Unassembled WGS sequence"/>
</dbReference>
<dbReference type="SUPFAM" id="SSF53850">
    <property type="entry name" value="Periplasmic binding protein-like II"/>
    <property type="match status" value="1"/>
</dbReference>
<dbReference type="PRINTS" id="PR00909">
    <property type="entry name" value="SPERMDNBNDNG"/>
</dbReference>
<evidence type="ECO:0000256" key="5">
    <source>
        <dbReference type="PIRNR" id="PIRNR019574"/>
    </source>
</evidence>
<comment type="similarity">
    <text evidence="5">Belongs to the bacterial solute-binding protein PotD/PotF family.</text>
</comment>
<dbReference type="EMBL" id="VFPT01000001">
    <property type="protein sequence ID" value="TQM93454.1"/>
    <property type="molecule type" value="Genomic_DNA"/>
</dbReference>
<feature type="signal peptide" evidence="6">
    <location>
        <begin position="1"/>
        <end position="27"/>
    </location>
</feature>
<name>A0A543KEI4_9RHOB</name>
<evidence type="ECO:0000256" key="2">
    <source>
        <dbReference type="ARBA" id="ARBA00022448"/>
    </source>
</evidence>
<keyword evidence="4 5" id="KW-0574">Periplasm</keyword>
<evidence type="ECO:0000256" key="3">
    <source>
        <dbReference type="ARBA" id="ARBA00022729"/>
    </source>
</evidence>
<comment type="caution">
    <text evidence="7">The sequence shown here is derived from an EMBL/GenBank/DDBJ whole genome shotgun (WGS) entry which is preliminary data.</text>
</comment>
<dbReference type="OrthoDB" id="9769319at2"/>
<evidence type="ECO:0000313" key="8">
    <source>
        <dbReference type="Proteomes" id="UP000320582"/>
    </source>
</evidence>
<evidence type="ECO:0000313" key="7">
    <source>
        <dbReference type="EMBL" id="TQM93454.1"/>
    </source>
</evidence>
<evidence type="ECO:0000256" key="1">
    <source>
        <dbReference type="ARBA" id="ARBA00004418"/>
    </source>
</evidence>
<dbReference type="Pfam" id="PF13416">
    <property type="entry name" value="SBP_bac_8"/>
    <property type="match status" value="1"/>
</dbReference>
<feature type="chain" id="PRO_5021944848" description="Putrescine-binding periplasmic protein" evidence="6">
    <location>
        <begin position="28"/>
        <end position="369"/>
    </location>
</feature>